<accession>A0A9D2G2E0</accession>
<dbReference type="EMBL" id="DXAZ01000052">
    <property type="protein sequence ID" value="HIZ70855.1"/>
    <property type="molecule type" value="Genomic_DNA"/>
</dbReference>
<feature type="region of interest" description="Disordered" evidence="5">
    <location>
        <begin position="634"/>
        <end position="657"/>
    </location>
</feature>
<feature type="compositionally biased region" description="Basic and acidic residues" evidence="5">
    <location>
        <begin position="564"/>
        <end position="588"/>
    </location>
</feature>
<dbReference type="Gene3D" id="3.10.350.10">
    <property type="entry name" value="LysM domain"/>
    <property type="match status" value="4"/>
</dbReference>
<dbReference type="SMART" id="SM00047">
    <property type="entry name" value="LYZ2"/>
    <property type="match status" value="1"/>
</dbReference>
<keyword evidence="2" id="KW-0929">Antimicrobial</keyword>
<feature type="domain" description="LysM" evidence="6">
    <location>
        <begin position="340"/>
        <end position="384"/>
    </location>
</feature>
<feature type="compositionally biased region" description="Low complexity" evidence="5">
    <location>
        <begin position="319"/>
        <end position="328"/>
    </location>
</feature>
<feature type="domain" description="LysM" evidence="6">
    <location>
        <begin position="654"/>
        <end position="697"/>
    </location>
</feature>
<dbReference type="Pfam" id="PF01832">
    <property type="entry name" value="Glucosaminidase"/>
    <property type="match status" value="1"/>
</dbReference>
<dbReference type="InterPro" id="IPR018392">
    <property type="entry name" value="LysM"/>
</dbReference>
<evidence type="ECO:0000256" key="4">
    <source>
        <dbReference type="ARBA" id="ARBA00032108"/>
    </source>
</evidence>
<reference evidence="7" key="2">
    <citation type="submission" date="2021-04" db="EMBL/GenBank/DDBJ databases">
        <authorList>
            <person name="Gilroy R."/>
        </authorList>
    </citation>
    <scope>NUCLEOTIDE SEQUENCE</scope>
    <source>
        <strain evidence="7">CHK169-4300</strain>
    </source>
</reference>
<protein>
    <recommendedName>
        <fullName evidence="4">Peptidoglycan hydrolase</fullName>
    </recommendedName>
</protein>
<dbReference type="Gene3D" id="4.10.80.30">
    <property type="entry name" value="DNA polymerase, domain 6"/>
    <property type="match status" value="1"/>
</dbReference>
<dbReference type="SMART" id="SM00257">
    <property type="entry name" value="LysM"/>
    <property type="match status" value="4"/>
</dbReference>
<evidence type="ECO:0000313" key="7">
    <source>
        <dbReference type="EMBL" id="HIZ70855.1"/>
    </source>
</evidence>
<feature type="compositionally biased region" description="Acidic residues" evidence="5">
    <location>
        <begin position="74"/>
        <end position="94"/>
    </location>
</feature>
<dbReference type="AlphaFoldDB" id="A0A9D2G2E0"/>
<evidence type="ECO:0000256" key="5">
    <source>
        <dbReference type="SAM" id="MobiDB-lite"/>
    </source>
</evidence>
<feature type="region of interest" description="Disordered" evidence="5">
    <location>
        <begin position="74"/>
        <end position="95"/>
    </location>
</feature>
<evidence type="ECO:0000256" key="2">
    <source>
        <dbReference type="ARBA" id="ARBA00022529"/>
    </source>
</evidence>
<feature type="domain" description="LysM" evidence="6">
    <location>
        <begin position="715"/>
        <end position="758"/>
    </location>
</feature>
<evidence type="ECO:0000256" key="3">
    <source>
        <dbReference type="ARBA" id="ARBA00022638"/>
    </source>
</evidence>
<dbReference type="GO" id="GO:0042742">
    <property type="term" value="P:defense response to bacterium"/>
    <property type="evidence" value="ECO:0007669"/>
    <property type="project" value="UniProtKB-KW"/>
</dbReference>
<feature type="region of interest" description="Disordered" evidence="5">
    <location>
        <begin position="759"/>
        <end position="780"/>
    </location>
</feature>
<evidence type="ECO:0000313" key="8">
    <source>
        <dbReference type="Proteomes" id="UP000824106"/>
    </source>
</evidence>
<comment type="caution">
    <text evidence="7">The sequence shown here is derived from an EMBL/GenBank/DDBJ whole genome shotgun (WGS) entry which is preliminary data.</text>
</comment>
<feature type="compositionally biased region" description="Low complexity" evidence="5">
    <location>
        <begin position="636"/>
        <end position="652"/>
    </location>
</feature>
<dbReference type="PANTHER" id="PTHR33734">
    <property type="entry name" value="LYSM DOMAIN-CONTAINING GPI-ANCHORED PROTEIN 2"/>
    <property type="match status" value="1"/>
</dbReference>
<dbReference type="Pfam" id="PF01476">
    <property type="entry name" value="LysM"/>
    <property type="match status" value="4"/>
</dbReference>
<organism evidence="7 8">
    <name type="scientific">Candidatus Atopostipes pullistercoris</name>
    <dbReference type="NCBI Taxonomy" id="2838467"/>
    <lineage>
        <taxon>Bacteria</taxon>
        <taxon>Bacillati</taxon>
        <taxon>Bacillota</taxon>
        <taxon>Bacilli</taxon>
        <taxon>Lactobacillales</taxon>
        <taxon>Carnobacteriaceae</taxon>
        <taxon>Atopostipes</taxon>
    </lineage>
</organism>
<sequence>MEAEQNSKDLNKFTQKRKHSYIPLSASIIASILLAMNPNYKVLAEDNEENEDLLKIKALHEDYHSLLNNATETEIDSQEETDIESQESESESEIDNLVSDNEEIQMIKNNLLLAIEKAGSPEYAYQLQADNLTVEELDLIFETLITELITKEEAEESTDSEEELAQEETEDVEESTDSEEELAQEEIEDVEESTDSEEELAQEETENVEESTDSEEELAQDEVEDVEESTDSEEELDQEDTEDVEESTDSEEELDQKETEDIEESEEAAEEGIEESNDTEKDLEQEEADLKEAEESEEKNQKETGKAEEKEKKEEKTAKTVATKSKVAPLAKTSSSQETIIYTIKSGDTLNKIAKKYGVTVSSIVSLNNIKNPNKIKAGQTIVIKGSKDDLGDIGKNLTNSEFINIIGEYASKIAKDNNLYASVMVAQAALESGFGGSSLSSAPNYNLFGIKGSYNGQSVTMKTWENINGKNVTVNAKFKKYPSYLESLLDNAYILRNGTSWDPKYYSGTWLENAKTYKDATAWLEGRYATDPAYSTKLNNLIAAYNLTRFDSEIVGGANPPTEEDKNEKPSTDDKEVKPSTGDKENDTTTYTVKSGDTLSHIARKYKTSVSELKKLNHLKSDLIYVGQKLKVNGSSSSKPETKPTTPAPSTGSTYTVKSGDTLSHIAVKYGTSVSDLKKLNNLKSDLIYVGQKLKVNGSSSSSKPTTPAPSTGSTYTVKSGDTLTYIARQYKTSVSELKKLNHLKSDLIYVGQKLKVNGSSSSSKPTTPTSSIAATYTV</sequence>
<dbReference type="GO" id="GO:0004040">
    <property type="term" value="F:amidase activity"/>
    <property type="evidence" value="ECO:0007669"/>
    <property type="project" value="InterPro"/>
</dbReference>
<dbReference type="InterPro" id="IPR036779">
    <property type="entry name" value="LysM_dom_sf"/>
</dbReference>
<feature type="region of interest" description="Disordered" evidence="5">
    <location>
        <begin position="151"/>
        <end position="332"/>
    </location>
</feature>
<feature type="compositionally biased region" description="Basic and acidic residues" evidence="5">
    <location>
        <begin position="278"/>
        <end position="318"/>
    </location>
</feature>
<dbReference type="SUPFAM" id="SSF54106">
    <property type="entry name" value="LysM domain"/>
    <property type="match status" value="4"/>
</dbReference>
<reference evidence="7" key="1">
    <citation type="journal article" date="2021" name="PeerJ">
        <title>Extensive microbial diversity within the chicken gut microbiome revealed by metagenomics and culture.</title>
        <authorList>
            <person name="Gilroy R."/>
            <person name="Ravi A."/>
            <person name="Getino M."/>
            <person name="Pursley I."/>
            <person name="Horton D.L."/>
            <person name="Alikhan N.F."/>
            <person name="Baker D."/>
            <person name="Gharbi K."/>
            <person name="Hall N."/>
            <person name="Watson M."/>
            <person name="Adriaenssens E.M."/>
            <person name="Foster-Nyarko E."/>
            <person name="Jarju S."/>
            <person name="Secka A."/>
            <person name="Antonio M."/>
            <person name="Oren A."/>
            <person name="Chaudhuri R.R."/>
            <person name="La Ragione R."/>
            <person name="Hildebrand F."/>
            <person name="Pallen M.J."/>
        </authorList>
    </citation>
    <scope>NUCLEOTIDE SEQUENCE</scope>
    <source>
        <strain evidence="7">CHK169-4300</strain>
    </source>
</reference>
<dbReference type="InterPro" id="IPR002901">
    <property type="entry name" value="MGlyc_endo_b_GlcNAc-like_dom"/>
</dbReference>
<name>A0A9D2G2E0_9LACT</name>
<feature type="region of interest" description="Disordered" evidence="5">
    <location>
        <begin position="556"/>
        <end position="593"/>
    </location>
</feature>
<proteinExistence type="inferred from homology"/>
<dbReference type="PANTHER" id="PTHR33734:SF22">
    <property type="entry name" value="MEMBRANE-BOUND LYTIC MUREIN TRANSGLYCOSYLASE D"/>
    <property type="match status" value="1"/>
</dbReference>
<evidence type="ECO:0000256" key="1">
    <source>
        <dbReference type="ARBA" id="ARBA00010266"/>
    </source>
</evidence>
<gene>
    <name evidence="7" type="ORF">H9808_03730</name>
</gene>
<dbReference type="PROSITE" id="PS51782">
    <property type="entry name" value="LYSM"/>
    <property type="match status" value="4"/>
</dbReference>
<dbReference type="Proteomes" id="UP000824106">
    <property type="component" value="Unassembled WGS sequence"/>
</dbReference>
<feature type="compositionally biased region" description="Acidic residues" evidence="5">
    <location>
        <begin position="153"/>
        <end position="277"/>
    </location>
</feature>
<dbReference type="GO" id="GO:0008932">
    <property type="term" value="F:lytic endotransglycosylase activity"/>
    <property type="evidence" value="ECO:0007669"/>
    <property type="project" value="TreeGrafter"/>
</dbReference>
<dbReference type="CDD" id="cd00118">
    <property type="entry name" value="LysM"/>
    <property type="match status" value="4"/>
</dbReference>
<keyword evidence="3" id="KW-0081">Bacteriolytic enzyme</keyword>
<comment type="similarity">
    <text evidence="1">Belongs to the glycosyl hydrolase 73 family.</text>
</comment>
<dbReference type="Gene3D" id="1.10.530.10">
    <property type="match status" value="1"/>
</dbReference>
<dbReference type="GO" id="GO:0031640">
    <property type="term" value="P:killing of cells of another organism"/>
    <property type="evidence" value="ECO:0007669"/>
    <property type="project" value="UniProtKB-KW"/>
</dbReference>
<feature type="domain" description="LysM" evidence="6">
    <location>
        <begin position="590"/>
        <end position="633"/>
    </location>
</feature>
<feature type="non-terminal residue" evidence="7">
    <location>
        <position position="780"/>
    </location>
</feature>
<feature type="compositionally biased region" description="Low complexity" evidence="5">
    <location>
        <begin position="761"/>
        <end position="773"/>
    </location>
</feature>
<evidence type="ECO:0000259" key="6">
    <source>
        <dbReference type="PROSITE" id="PS51782"/>
    </source>
</evidence>